<dbReference type="CDD" id="cd03225">
    <property type="entry name" value="ABC_cobalt_CbiO_domain1"/>
    <property type="match status" value="2"/>
</dbReference>
<dbReference type="Pfam" id="PF00005">
    <property type="entry name" value="ABC_tran"/>
    <property type="match status" value="2"/>
</dbReference>
<dbReference type="Proteomes" id="UP001597458">
    <property type="component" value="Unassembled WGS sequence"/>
</dbReference>
<dbReference type="PROSITE" id="PS50893">
    <property type="entry name" value="ABC_TRANSPORTER_2"/>
    <property type="match status" value="2"/>
</dbReference>
<evidence type="ECO:0000256" key="3">
    <source>
        <dbReference type="ARBA" id="ARBA00022448"/>
    </source>
</evidence>
<evidence type="ECO:0000256" key="6">
    <source>
        <dbReference type="ARBA" id="ARBA00022840"/>
    </source>
</evidence>
<keyword evidence="7" id="KW-1278">Translocase</keyword>
<feature type="domain" description="ABC transporter" evidence="9">
    <location>
        <begin position="8"/>
        <end position="248"/>
    </location>
</feature>
<dbReference type="EMBL" id="JBHUMR010000007">
    <property type="protein sequence ID" value="MFD2616185.1"/>
    <property type="molecule type" value="Genomic_DNA"/>
</dbReference>
<proteinExistence type="inferred from homology"/>
<gene>
    <name evidence="10" type="ORF">ACFSTF_02520</name>
</gene>
<protein>
    <submittedName>
        <fullName evidence="10">ABC transporter ATP-binding protein</fullName>
    </submittedName>
</protein>
<dbReference type="InterPro" id="IPR017871">
    <property type="entry name" value="ABC_transporter-like_CS"/>
</dbReference>
<dbReference type="SMART" id="SM00382">
    <property type="entry name" value="AAA"/>
    <property type="match status" value="2"/>
</dbReference>
<comment type="similarity">
    <text evidence="2">Belongs to the ABC transporter superfamily.</text>
</comment>
<evidence type="ECO:0000313" key="10">
    <source>
        <dbReference type="EMBL" id="MFD2616185.1"/>
    </source>
</evidence>
<dbReference type="InterPro" id="IPR027417">
    <property type="entry name" value="P-loop_NTPase"/>
</dbReference>
<evidence type="ECO:0000256" key="8">
    <source>
        <dbReference type="ARBA" id="ARBA00023136"/>
    </source>
</evidence>
<evidence type="ECO:0000256" key="1">
    <source>
        <dbReference type="ARBA" id="ARBA00004202"/>
    </source>
</evidence>
<sequence>MTQKASLIDVKHYTYTYEDEERAVLQDISFSIHEGEFILMVGPSGCGKSTLCQALNGIVPHVLGGEAVGEIIVDGKNVLESEVKDMSESIGMVFQDADAQLCNIYVEDEVAFAPENLRVEPDEIQRRIKDCLNKVGMSGYESRKVFELSGGQKQKVGIASVLSMKPKILILDNATANLDPQATKDIFTLLKELHEQHGYTIMVVENKIDDLIHLADRIMVMEQGSFIANGDPRTIIREYGKQLMEMGIWIPEVSELAFQLEKMGYSFKHFPITVEDAYHELKYPNQPFLKPRRKLQLSEKASDEPDILTVNNLNYLYPNGTKALNNISFSIKKGDFVAILGTNGSGKTTLIKHLMGIIKPPKGKIFLRGEDIAKRSLHDMTKDISYVFQNPEHQFVTDQVLEESIYSQKMKLNLSINDEVPNDIIESGLQSLKQFNLYEAKDKNPFMLSGGEKRRLSVVSSIASEQEIIILDEPTTGLDFASATRLLKLCKELNEQGKTIIMINHDIRLICRWVRSALIMQQGHLIFNGDIHDVFQNDEICEKASLIEPPISKLAKKLNPGLLTESVISINQFMHGYMMGGEESGHDISVLS</sequence>
<name>A0ABW5PLD0_9BACI</name>
<keyword evidence="8" id="KW-0472">Membrane</keyword>
<keyword evidence="6 10" id="KW-0067">ATP-binding</keyword>
<dbReference type="InterPro" id="IPR015856">
    <property type="entry name" value="ABC_transpr_CbiO/EcfA_su"/>
</dbReference>
<dbReference type="RefSeq" id="WP_141189628.1">
    <property type="nucleotide sequence ID" value="NZ_JBHUMR010000007.1"/>
</dbReference>
<evidence type="ECO:0000259" key="9">
    <source>
        <dbReference type="PROSITE" id="PS50893"/>
    </source>
</evidence>
<dbReference type="GO" id="GO:0005524">
    <property type="term" value="F:ATP binding"/>
    <property type="evidence" value="ECO:0007669"/>
    <property type="project" value="UniProtKB-KW"/>
</dbReference>
<dbReference type="InterPro" id="IPR003593">
    <property type="entry name" value="AAA+_ATPase"/>
</dbReference>
<dbReference type="InterPro" id="IPR050095">
    <property type="entry name" value="ECF_ABC_transporter_ATP-bd"/>
</dbReference>
<reference evidence="11" key="1">
    <citation type="journal article" date="2019" name="Int. J. Syst. Evol. Microbiol.">
        <title>The Global Catalogue of Microorganisms (GCM) 10K type strain sequencing project: providing services to taxonomists for standard genome sequencing and annotation.</title>
        <authorList>
            <consortium name="The Broad Institute Genomics Platform"/>
            <consortium name="The Broad Institute Genome Sequencing Center for Infectious Disease"/>
            <person name="Wu L."/>
            <person name="Ma J."/>
        </authorList>
    </citation>
    <scope>NUCLEOTIDE SEQUENCE [LARGE SCALE GENOMIC DNA]</scope>
    <source>
        <strain evidence="11">TISTR 2241</strain>
    </source>
</reference>
<evidence type="ECO:0000256" key="7">
    <source>
        <dbReference type="ARBA" id="ARBA00022967"/>
    </source>
</evidence>
<dbReference type="PROSITE" id="PS00211">
    <property type="entry name" value="ABC_TRANSPORTER_1"/>
    <property type="match status" value="2"/>
</dbReference>
<organism evidence="10 11">
    <name type="scientific">Terrilactibacillus laevilacticus</name>
    <dbReference type="NCBI Taxonomy" id="1380157"/>
    <lineage>
        <taxon>Bacteria</taxon>
        <taxon>Bacillati</taxon>
        <taxon>Bacillota</taxon>
        <taxon>Bacilli</taxon>
        <taxon>Bacillales</taxon>
        <taxon>Bacillaceae</taxon>
        <taxon>Terrilactibacillus</taxon>
    </lineage>
</organism>
<accession>A0ABW5PLD0</accession>
<keyword evidence="11" id="KW-1185">Reference proteome</keyword>
<feature type="domain" description="ABC transporter" evidence="9">
    <location>
        <begin position="308"/>
        <end position="547"/>
    </location>
</feature>
<evidence type="ECO:0000256" key="2">
    <source>
        <dbReference type="ARBA" id="ARBA00005417"/>
    </source>
</evidence>
<evidence type="ECO:0000256" key="5">
    <source>
        <dbReference type="ARBA" id="ARBA00022741"/>
    </source>
</evidence>
<keyword evidence="5" id="KW-0547">Nucleotide-binding</keyword>
<keyword evidence="4" id="KW-1003">Cell membrane</keyword>
<keyword evidence="3" id="KW-0813">Transport</keyword>
<dbReference type="Gene3D" id="3.40.50.300">
    <property type="entry name" value="P-loop containing nucleotide triphosphate hydrolases"/>
    <property type="match status" value="2"/>
</dbReference>
<comment type="caution">
    <text evidence="10">The sequence shown here is derived from an EMBL/GenBank/DDBJ whole genome shotgun (WGS) entry which is preliminary data.</text>
</comment>
<dbReference type="SUPFAM" id="SSF52540">
    <property type="entry name" value="P-loop containing nucleoside triphosphate hydrolases"/>
    <property type="match status" value="2"/>
</dbReference>
<dbReference type="PANTHER" id="PTHR43553">
    <property type="entry name" value="HEAVY METAL TRANSPORTER"/>
    <property type="match status" value="1"/>
</dbReference>
<evidence type="ECO:0000313" key="11">
    <source>
        <dbReference type="Proteomes" id="UP001597458"/>
    </source>
</evidence>
<dbReference type="InterPro" id="IPR003439">
    <property type="entry name" value="ABC_transporter-like_ATP-bd"/>
</dbReference>
<comment type="subcellular location">
    <subcellularLocation>
        <location evidence="1">Cell membrane</location>
        <topology evidence="1">Peripheral membrane protein</topology>
    </subcellularLocation>
</comment>
<evidence type="ECO:0000256" key="4">
    <source>
        <dbReference type="ARBA" id="ARBA00022475"/>
    </source>
</evidence>
<dbReference type="NCBIfam" id="NF010167">
    <property type="entry name" value="PRK13648.1"/>
    <property type="match status" value="2"/>
</dbReference>